<comment type="caution">
    <text evidence="1">The sequence shown here is derived from an EMBL/GenBank/DDBJ whole genome shotgun (WGS) entry which is preliminary data.</text>
</comment>
<evidence type="ECO:0000313" key="1">
    <source>
        <dbReference type="EMBL" id="KAJ8381330.1"/>
    </source>
</evidence>
<sequence length="296" mass="34427">MVLVWRRPWSRGLQSWIPSPHCQHPIMWQTIHLYTGCQAMPLYTEHLVQSHWYRPLNFGRRGLGLRQHGNEVLPELSKLQVSKNMRQPDLMERMENRVLTQEKVFLGPKVWKRGKPVIHSIDNPLAGQAAQRFTKYQSATLSPETYNILNFILRFDIKTIRVGSFVETTPTQLNPTQLGEDRNHRQPVKITGIWATMSENPQLLFEGTVFQPLHREDPLTGCEEYKEGATLLFPPSAITDTLLFLHHKCFWEPRQHVGIGKKSTATNGQYCEIVEKRIVHNISNKCYIKNRFLHSE</sequence>
<proteinExistence type="predicted"/>
<protein>
    <submittedName>
        <fullName evidence="1">Uncharacterized protein</fullName>
    </submittedName>
</protein>
<gene>
    <name evidence="1" type="ORF">SKAU_G00021080</name>
</gene>
<reference evidence="1" key="1">
    <citation type="journal article" date="2023" name="Science">
        <title>Genome structures resolve the early diversification of teleost fishes.</title>
        <authorList>
            <person name="Parey E."/>
            <person name="Louis A."/>
            <person name="Montfort J."/>
            <person name="Bouchez O."/>
            <person name="Roques C."/>
            <person name="Iampietro C."/>
            <person name="Lluch J."/>
            <person name="Castinel A."/>
            <person name="Donnadieu C."/>
            <person name="Desvignes T."/>
            <person name="Floi Bucao C."/>
            <person name="Jouanno E."/>
            <person name="Wen M."/>
            <person name="Mejri S."/>
            <person name="Dirks R."/>
            <person name="Jansen H."/>
            <person name="Henkel C."/>
            <person name="Chen W.J."/>
            <person name="Zahm M."/>
            <person name="Cabau C."/>
            <person name="Klopp C."/>
            <person name="Thompson A.W."/>
            <person name="Robinson-Rechavi M."/>
            <person name="Braasch I."/>
            <person name="Lecointre G."/>
            <person name="Bobe J."/>
            <person name="Postlethwait J.H."/>
            <person name="Berthelot C."/>
            <person name="Roest Crollius H."/>
            <person name="Guiguen Y."/>
        </authorList>
    </citation>
    <scope>NUCLEOTIDE SEQUENCE</scope>
    <source>
        <strain evidence="1">WJC10195</strain>
    </source>
</reference>
<dbReference type="EMBL" id="JAINUF010000001">
    <property type="protein sequence ID" value="KAJ8381330.1"/>
    <property type="molecule type" value="Genomic_DNA"/>
</dbReference>
<evidence type="ECO:0000313" key="2">
    <source>
        <dbReference type="Proteomes" id="UP001152622"/>
    </source>
</evidence>
<name>A0A9Q1JDW0_SYNKA</name>
<dbReference type="AlphaFoldDB" id="A0A9Q1JDW0"/>
<dbReference type="Proteomes" id="UP001152622">
    <property type="component" value="Chromosome 1"/>
</dbReference>
<keyword evidence="2" id="KW-1185">Reference proteome</keyword>
<dbReference type="OrthoDB" id="8973647at2759"/>
<accession>A0A9Q1JDW0</accession>
<organism evidence="1 2">
    <name type="scientific">Synaphobranchus kaupii</name>
    <name type="common">Kaup's arrowtooth eel</name>
    <dbReference type="NCBI Taxonomy" id="118154"/>
    <lineage>
        <taxon>Eukaryota</taxon>
        <taxon>Metazoa</taxon>
        <taxon>Chordata</taxon>
        <taxon>Craniata</taxon>
        <taxon>Vertebrata</taxon>
        <taxon>Euteleostomi</taxon>
        <taxon>Actinopterygii</taxon>
        <taxon>Neopterygii</taxon>
        <taxon>Teleostei</taxon>
        <taxon>Anguilliformes</taxon>
        <taxon>Synaphobranchidae</taxon>
        <taxon>Synaphobranchus</taxon>
    </lineage>
</organism>